<accession>A0A6J6QKR9</accession>
<sequence length="176" mass="18511">MKRSTDIGNGFPAEAAHTAATATNTVWADLVSAAANTASASFDAVDRTVELTGATATDMVTTNLVLQAPEAGGVDAPAAEPVVGSGRKAPGKRGPKSKARIELDVDLLMKAAGIRTVKEFARRAKVSRQTVYSWKSKGLTYWKADELAIKLVGLHPASVFGSVWWELDSKQVTVAA</sequence>
<dbReference type="EMBL" id="CAEZXX010000079">
    <property type="protein sequence ID" value="CAB4712421.1"/>
    <property type="molecule type" value="Genomic_DNA"/>
</dbReference>
<name>A0A6J6QKR9_9ZZZZ</name>
<proteinExistence type="predicted"/>
<gene>
    <name evidence="2" type="ORF">UFOPK2602_01236</name>
</gene>
<evidence type="ECO:0000313" key="2">
    <source>
        <dbReference type="EMBL" id="CAB4712421.1"/>
    </source>
</evidence>
<evidence type="ECO:0000256" key="1">
    <source>
        <dbReference type="SAM" id="MobiDB-lite"/>
    </source>
</evidence>
<dbReference type="AlphaFoldDB" id="A0A6J6QKR9"/>
<feature type="region of interest" description="Disordered" evidence="1">
    <location>
        <begin position="75"/>
        <end position="97"/>
    </location>
</feature>
<organism evidence="2">
    <name type="scientific">freshwater metagenome</name>
    <dbReference type="NCBI Taxonomy" id="449393"/>
    <lineage>
        <taxon>unclassified sequences</taxon>
        <taxon>metagenomes</taxon>
        <taxon>ecological metagenomes</taxon>
    </lineage>
</organism>
<protein>
    <submittedName>
        <fullName evidence="2">Unannotated protein</fullName>
    </submittedName>
</protein>
<reference evidence="2" key="1">
    <citation type="submission" date="2020-05" db="EMBL/GenBank/DDBJ databases">
        <authorList>
            <person name="Chiriac C."/>
            <person name="Salcher M."/>
            <person name="Ghai R."/>
            <person name="Kavagutti S V."/>
        </authorList>
    </citation>
    <scope>NUCLEOTIDE SEQUENCE</scope>
</reference>